<dbReference type="GO" id="GO:0016705">
    <property type="term" value="F:oxidoreductase activity, acting on paired donors, with incorporation or reduction of molecular oxygen"/>
    <property type="evidence" value="ECO:0007669"/>
    <property type="project" value="UniProtKB-ARBA"/>
</dbReference>
<keyword evidence="4" id="KW-0411">Iron-sulfur</keyword>
<dbReference type="SUPFAM" id="SSF50022">
    <property type="entry name" value="ISP domain"/>
    <property type="match status" value="1"/>
</dbReference>
<dbReference type="GO" id="GO:0004497">
    <property type="term" value="F:monooxygenase activity"/>
    <property type="evidence" value="ECO:0007669"/>
    <property type="project" value="UniProtKB-ARBA"/>
</dbReference>
<evidence type="ECO:0000313" key="8">
    <source>
        <dbReference type="Proteomes" id="UP000584374"/>
    </source>
</evidence>
<dbReference type="GO" id="GO:0016226">
    <property type="term" value="P:iron-sulfur cluster assembly"/>
    <property type="evidence" value="ECO:0007669"/>
    <property type="project" value="InterPro"/>
</dbReference>
<evidence type="ECO:0000259" key="6">
    <source>
        <dbReference type="PROSITE" id="PS51296"/>
    </source>
</evidence>
<protein>
    <submittedName>
        <fullName evidence="7">Fe-S cluster biogenesis protein NfuA/nitrite reductase/ring-hydroxylating ferredoxin subunit</fullName>
    </submittedName>
</protein>
<keyword evidence="1" id="KW-0001">2Fe-2S</keyword>
<dbReference type="PROSITE" id="PS51296">
    <property type="entry name" value="RIESKE"/>
    <property type="match status" value="1"/>
</dbReference>
<dbReference type="GO" id="GO:0005506">
    <property type="term" value="F:iron ion binding"/>
    <property type="evidence" value="ECO:0007669"/>
    <property type="project" value="InterPro"/>
</dbReference>
<dbReference type="InterPro" id="IPR001075">
    <property type="entry name" value="NIF_FeS_clus_asmbl_NifU_C"/>
</dbReference>
<keyword evidence="8" id="KW-1185">Reference proteome</keyword>
<name>A0A840Q8L8_9PSEU</name>
<keyword evidence="3" id="KW-0408">Iron</keyword>
<dbReference type="Gene3D" id="3.30.300.130">
    <property type="entry name" value="Fe-S cluster assembly (FSCA)"/>
    <property type="match status" value="1"/>
</dbReference>
<evidence type="ECO:0000256" key="2">
    <source>
        <dbReference type="ARBA" id="ARBA00022723"/>
    </source>
</evidence>
<dbReference type="GO" id="GO:0051537">
    <property type="term" value="F:2 iron, 2 sulfur cluster binding"/>
    <property type="evidence" value="ECO:0007669"/>
    <property type="project" value="UniProtKB-KW"/>
</dbReference>
<comment type="function">
    <text evidence="5">May be involved in the formation or repair of [Fe-S] clusters present in iron-sulfur proteins.</text>
</comment>
<keyword evidence="2" id="KW-0479">Metal-binding</keyword>
<feature type="domain" description="Rieske" evidence="6">
    <location>
        <begin position="187"/>
        <end position="282"/>
    </location>
</feature>
<dbReference type="Gene3D" id="2.102.10.10">
    <property type="entry name" value="Rieske [2Fe-2S] iron-sulphur domain"/>
    <property type="match status" value="1"/>
</dbReference>
<dbReference type="Pfam" id="PF01106">
    <property type="entry name" value="NifU"/>
    <property type="match status" value="1"/>
</dbReference>
<sequence>MEHDARALGMKIEALLEELDSTAEPGVRARVEDLVGAVIGFYGAGLARVVSILREQDGGQQRLRALAEDDLLAGLLALHDLHPDDADTRIQAALDRVRPYLGSHAGGIDYVGIDADGVVGLRLRGSCDGCPSSTVTVKLAVEQAVLDAAPEATSVAVEGMVEEPAQQPLLQISMERVRSESGPTSAWQPLEVEVAPGELRVSDIAGLAVMTCNVRGTYYAYRDECAACGCSLADAAFTGTRLVCSRCGQVYDVCLAGRAEDDPELALAPLPLLPEADGWSIALPQRAAT</sequence>
<comment type="caution">
    <text evidence="7">The sequence shown here is derived from an EMBL/GenBank/DDBJ whole genome shotgun (WGS) entry which is preliminary data.</text>
</comment>
<dbReference type="RefSeq" id="WP_184728110.1">
    <property type="nucleotide sequence ID" value="NZ_JACHIW010000001.1"/>
</dbReference>
<dbReference type="SUPFAM" id="SSF117916">
    <property type="entry name" value="Fe-S cluster assembly (FSCA) domain-like"/>
    <property type="match status" value="1"/>
</dbReference>
<dbReference type="InterPro" id="IPR017941">
    <property type="entry name" value="Rieske_2Fe-2S"/>
</dbReference>
<gene>
    <name evidence="7" type="ORF">BJ970_004618</name>
</gene>
<evidence type="ECO:0000256" key="1">
    <source>
        <dbReference type="ARBA" id="ARBA00022714"/>
    </source>
</evidence>
<evidence type="ECO:0000256" key="3">
    <source>
        <dbReference type="ARBA" id="ARBA00023004"/>
    </source>
</evidence>
<evidence type="ECO:0000256" key="4">
    <source>
        <dbReference type="ARBA" id="ARBA00023014"/>
    </source>
</evidence>
<organism evidence="7 8">
    <name type="scientific">Saccharopolyspora phatthalungensis</name>
    <dbReference type="NCBI Taxonomy" id="664693"/>
    <lineage>
        <taxon>Bacteria</taxon>
        <taxon>Bacillati</taxon>
        <taxon>Actinomycetota</taxon>
        <taxon>Actinomycetes</taxon>
        <taxon>Pseudonocardiales</taxon>
        <taxon>Pseudonocardiaceae</taxon>
        <taxon>Saccharopolyspora</taxon>
    </lineage>
</organism>
<evidence type="ECO:0000313" key="7">
    <source>
        <dbReference type="EMBL" id="MBB5157084.1"/>
    </source>
</evidence>
<dbReference type="InterPro" id="IPR034904">
    <property type="entry name" value="FSCA_dom_sf"/>
</dbReference>
<dbReference type="EMBL" id="JACHIW010000001">
    <property type="protein sequence ID" value="MBB5157084.1"/>
    <property type="molecule type" value="Genomic_DNA"/>
</dbReference>
<dbReference type="InterPro" id="IPR036922">
    <property type="entry name" value="Rieske_2Fe-2S_sf"/>
</dbReference>
<accession>A0A840Q8L8</accession>
<dbReference type="PANTHER" id="PTHR11178">
    <property type="entry name" value="IRON-SULFUR CLUSTER SCAFFOLD PROTEIN NFU-RELATED"/>
    <property type="match status" value="1"/>
</dbReference>
<evidence type="ECO:0000256" key="5">
    <source>
        <dbReference type="ARBA" id="ARBA00049958"/>
    </source>
</evidence>
<reference evidence="7 8" key="1">
    <citation type="submission" date="2020-08" db="EMBL/GenBank/DDBJ databases">
        <title>Sequencing the genomes of 1000 actinobacteria strains.</title>
        <authorList>
            <person name="Klenk H.-P."/>
        </authorList>
    </citation>
    <scope>NUCLEOTIDE SEQUENCE [LARGE SCALE GENOMIC DNA]</scope>
    <source>
        <strain evidence="7 8">DSM 45584</strain>
    </source>
</reference>
<dbReference type="Proteomes" id="UP000584374">
    <property type="component" value="Unassembled WGS sequence"/>
</dbReference>
<proteinExistence type="predicted"/>
<dbReference type="AlphaFoldDB" id="A0A840Q8L8"/>